<reference evidence="2" key="1">
    <citation type="submission" date="2022-07" db="EMBL/GenBank/DDBJ databases">
        <title>First report of Bartonella spp. in marsupials in Brazil, with a description of Bartonella harrusi sp. nov. and new proposal for taxonomic reclassification of species of the genus Bartonella.</title>
        <authorList>
            <person name="Amaral R.B."/>
        </authorList>
    </citation>
    <scope>NUCLEOTIDE SEQUENCE</scope>
    <source>
        <strain evidence="2">117A</strain>
    </source>
</reference>
<dbReference type="Proteomes" id="UP001059475">
    <property type="component" value="Chromosome"/>
</dbReference>
<dbReference type="EMBL" id="CP101114">
    <property type="protein sequence ID" value="UTO27736.1"/>
    <property type="molecule type" value="Genomic_DNA"/>
</dbReference>
<accession>A0ABY5EQR3</accession>
<organism evidence="2 3">
    <name type="scientific">Bartonella harrusi</name>
    <dbReference type="NCBI Taxonomy" id="2961895"/>
    <lineage>
        <taxon>Bacteria</taxon>
        <taxon>Pseudomonadati</taxon>
        <taxon>Pseudomonadota</taxon>
        <taxon>Alphaproteobacteria</taxon>
        <taxon>Hyphomicrobiales</taxon>
        <taxon>Bartonellaceae</taxon>
        <taxon>Bartonella</taxon>
    </lineage>
</organism>
<evidence type="ECO:0000313" key="3">
    <source>
        <dbReference type="Proteomes" id="UP001059475"/>
    </source>
</evidence>
<name>A0ABY5EQR3_9HYPH</name>
<keyword evidence="3" id="KW-1185">Reference proteome</keyword>
<feature type="region of interest" description="Disordered" evidence="1">
    <location>
        <begin position="1"/>
        <end position="25"/>
    </location>
</feature>
<gene>
    <name evidence="2" type="ORF">NMK50_05630</name>
</gene>
<evidence type="ECO:0000313" key="2">
    <source>
        <dbReference type="EMBL" id="UTO27736.1"/>
    </source>
</evidence>
<protein>
    <recommendedName>
        <fullName evidence="4">17 kDa surface antigen</fullName>
    </recommendedName>
</protein>
<evidence type="ECO:0000256" key="1">
    <source>
        <dbReference type="SAM" id="MobiDB-lite"/>
    </source>
</evidence>
<dbReference type="RefSeq" id="WP_254769650.1">
    <property type="nucleotide sequence ID" value="NZ_CP101114.1"/>
</dbReference>
<sequence length="84" mass="8405">MGSSSSSRDSDNSSHSSSWFHSDRCDAGGYTYDVVANGIKGAVIGGAIGGARGGLAGAGYGAAIGAVDRGADAWFNKLDECTKE</sequence>
<proteinExistence type="predicted"/>
<feature type="compositionally biased region" description="Low complexity" evidence="1">
    <location>
        <begin position="1"/>
        <end position="20"/>
    </location>
</feature>
<evidence type="ECO:0008006" key="4">
    <source>
        <dbReference type="Google" id="ProtNLM"/>
    </source>
</evidence>